<accession>A0ABV7WYL4</accession>
<organism evidence="2 3">
    <name type="scientific">Devosia honganensis</name>
    <dbReference type="NCBI Taxonomy" id="1610527"/>
    <lineage>
        <taxon>Bacteria</taxon>
        <taxon>Pseudomonadati</taxon>
        <taxon>Pseudomonadota</taxon>
        <taxon>Alphaproteobacteria</taxon>
        <taxon>Hyphomicrobiales</taxon>
        <taxon>Devosiaceae</taxon>
        <taxon>Devosia</taxon>
    </lineage>
</organism>
<evidence type="ECO:0000259" key="1">
    <source>
        <dbReference type="Pfam" id="PF12146"/>
    </source>
</evidence>
<evidence type="ECO:0000313" key="2">
    <source>
        <dbReference type="EMBL" id="MFC3703846.1"/>
    </source>
</evidence>
<comment type="caution">
    <text evidence="2">The sequence shown here is derived from an EMBL/GenBank/DDBJ whole genome shotgun (WGS) entry which is preliminary data.</text>
</comment>
<keyword evidence="2" id="KW-0378">Hydrolase</keyword>
<proteinExistence type="predicted"/>
<dbReference type="Gene3D" id="3.40.50.1820">
    <property type="entry name" value="alpha/beta hydrolase"/>
    <property type="match status" value="1"/>
</dbReference>
<dbReference type="InterPro" id="IPR029058">
    <property type="entry name" value="AB_hydrolase_fold"/>
</dbReference>
<dbReference type="Pfam" id="PF12146">
    <property type="entry name" value="Hydrolase_4"/>
    <property type="match status" value="1"/>
</dbReference>
<dbReference type="EMBL" id="JBHRYD010000001">
    <property type="protein sequence ID" value="MFC3703846.1"/>
    <property type="molecule type" value="Genomic_DNA"/>
</dbReference>
<protein>
    <submittedName>
        <fullName evidence="2">Alpha/beta fold hydrolase</fullName>
    </submittedName>
</protein>
<dbReference type="InterPro" id="IPR051044">
    <property type="entry name" value="MAG_DAG_Lipase"/>
</dbReference>
<dbReference type="InterPro" id="IPR022742">
    <property type="entry name" value="Hydrolase_4"/>
</dbReference>
<dbReference type="PANTHER" id="PTHR11614">
    <property type="entry name" value="PHOSPHOLIPASE-RELATED"/>
    <property type="match status" value="1"/>
</dbReference>
<dbReference type="RefSeq" id="WP_380094948.1">
    <property type="nucleotide sequence ID" value="NZ_JBHRYD010000001.1"/>
</dbReference>
<feature type="domain" description="Serine aminopeptidase S33" evidence="1">
    <location>
        <begin position="48"/>
        <end position="305"/>
    </location>
</feature>
<name>A0ABV7WYL4_9HYPH</name>
<dbReference type="Proteomes" id="UP001595613">
    <property type="component" value="Unassembled WGS sequence"/>
</dbReference>
<dbReference type="GO" id="GO:0016787">
    <property type="term" value="F:hydrolase activity"/>
    <property type="evidence" value="ECO:0007669"/>
    <property type="project" value="UniProtKB-KW"/>
</dbReference>
<keyword evidence="3" id="KW-1185">Reference proteome</keyword>
<dbReference type="SUPFAM" id="SSF53474">
    <property type="entry name" value="alpha/beta-Hydrolases"/>
    <property type="match status" value="1"/>
</dbReference>
<reference evidence="3" key="1">
    <citation type="journal article" date="2019" name="Int. J. Syst. Evol. Microbiol.">
        <title>The Global Catalogue of Microorganisms (GCM) 10K type strain sequencing project: providing services to taxonomists for standard genome sequencing and annotation.</title>
        <authorList>
            <consortium name="The Broad Institute Genomics Platform"/>
            <consortium name="The Broad Institute Genome Sequencing Center for Infectious Disease"/>
            <person name="Wu L."/>
            <person name="Ma J."/>
        </authorList>
    </citation>
    <scope>NUCLEOTIDE SEQUENCE [LARGE SCALE GENOMIC DNA]</scope>
    <source>
        <strain evidence="3">KCTC 42281</strain>
    </source>
</reference>
<sequence length="324" mass="36220">MTIQIDPHGPRLAVTPANPVPEGVRAGYFVTSDKVRLRYGLWPRAAGPQRGTVCLVQGRTEYIEKYFETIEDFRQRGFAVATFDWRGQGGSDRLIGNGTLGYVDRFEDYWTDLRCFHAGILLPDCPPPFYLVGHSMGGLASLYATTRDRMMFDRAFLSTPMVGLHGMDASLGRMAALAETLSFAGLGRLPLARRGDRRPEAAMYPDNPLTSDRRRYLRMVETIAADDGLYIGPPTFRWLATAMRAMLEAQQDRFAGRIGIPLLMLAAARDRIVSTPAIEELGLRLRNGRHMMIAGARHELFMESDAIRGQVLAAFDAFITRQSR</sequence>
<gene>
    <name evidence="2" type="ORF">ACFOOL_03645</name>
</gene>
<evidence type="ECO:0000313" key="3">
    <source>
        <dbReference type="Proteomes" id="UP001595613"/>
    </source>
</evidence>